<keyword evidence="1" id="KW-0620">Polyamine biosynthesis</keyword>
<organism evidence="2 3">
    <name type="scientific">Aeromicrobium chenweiae</name>
    <dbReference type="NCBI Taxonomy" id="2079793"/>
    <lineage>
        <taxon>Bacteria</taxon>
        <taxon>Bacillati</taxon>
        <taxon>Actinomycetota</taxon>
        <taxon>Actinomycetes</taxon>
        <taxon>Propionibacteriales</taxon>
        <taxon>Nocardioidaceae</taxon>
        <taxon>Aeromicrobium</taxon>
    </lineage>
</organism>
<dbReference type="Gene3D" id="3.40.50.150">
    <property type="entry name" value="Vaccinia Virus protein VP39"/>
    <property type="match status" value="1"/>
</dbReference>
<dbReference type="KEGG" id="aez:C3E78_09740"/>
<evidence type="ECO:0000313" key="3">
    <source>
        <dbReference type="Proteomes" id="UP000244384"/>
    </source>
</evidence>
<dbReference type="EMBL" id="CP026952">
    <property type="protein sequence ID" value="AWB94130.1"/>
    <property type="molecule type" value="Genomic_DNA"/>
</dbReference>
<name>A0A2S0WS53_9ACTN</name>
<dbReference type="SUPFAM" id="SSF53335">
    <property type="entry name" value="S-adenosyl-L-methionine-dependent methyltransferases"/>
    <property type="match status" value="1"/>
</dbReference>
<dbReference type="PANTHER" id="PTHR43317">
    <property type="entry name" value="THERMOSPERMINE SYNTHASE ACAULIS5"/>
    <property type="match status" value="1"/>
</dbReference>
<proteinExistence type="predicted"/>
<dbReference type="NCBIfam" id="NF037959">
    <property type="entry name" value="MFS_SpdSyn"/>
    <property type="match status" value="1"/>
</dbReference>
<dbReference type="AlphaFoldDB" id="A0A2S0WS53"/>
<dbReference type="OrthoDB" id="8221452at2"/>
<protein>
    <submittedName>
        <fullName evidence="2">Spermidine synthase</fullName>
    </submittedName>
</protein>
<accession>A0A5F2EPP3</accession>
<accession>A0A2S0WS53</accession>
<dbReference type="InterPro" id="IPR029063">
    <property type="entry name" value="SAM-dependent_MTases_sf"/>
</dbReference>
<reference evidence="3" key="1">
    <citation type="submission" date="2018-01" db="EMBL/GenBank/DDBJ databases">
        <authorList>
            <person name="Li J."/>
        </authorList>
    </citation>
    <scope>NUCLEOTIDE SEQUENCE [LARGE SCALE GENOMIC DNA]</scope>
    <source>
        <strain evidence="3">592</strain>
    </source>
</reference>
<evidence type="ECO:0000256" key="1">
    <source>
        <dbReference type="ARBA" id="ARBA00023115"/>
    </source>
</evidence>
<dbReference type="PANTHER" id="PTHR43317:SF1">
    <property type="entry name" value="THERMOSPERMINE SYNTHASE ACAULIS5"/>
    <property type="match status" value="1"/>
</dbReference>
<sequence length="266" mass="28870">MEIEADRDRPSAFTLRIDGTEQSYVDLEDPTRLEFDYMQRIADVIDAHGEPGAPLRCVHIGGAALTIPRYVAATRPRSSQTVLEPDEQVTALVREQLPLPRHSGIKIRPVDGRSGIAALRDSLADVIVLDAFDGARIPAELTTAEFFADLARVVVDDGLVLLNIADKAPFPYARRVVRGVCDAFAHVMISAEPATLKGRRFGNVLVVASQAPLPWEALARRAASSPLPYRVLPYRDVVTTFAAKEPFTDASAERSPAPPGGAAFFS</sequence>
<keyword evidence="3" id="KW-1185">Reference proteome</keyword>
<dbReference type="Proteomes" id="UP000244384">
    <property type="component" value="Chromosome"/>
</dbReference>
<evidence type="ECO:0000313" key="2">
    <source>
        <dbReference type="EMBL" id="AWB94130.1"/>
    </source>
</evidence>
<dbReference type="GO" id="GO:0006596">
    <property type="term" value="P:polyamine biosynthetic process"/>
    <property type="evidence" value="ECO:0007669"/>
    <property type="project" value="UniProtKB-KW"/>
</dbReference>
<gene>
    <name evidence="2" type="ORF">C3E78_09740</name>
</gene>